<evidence type="ECO:0000313" key="2">
    <source>
        <dbReference type="Proteomes" id="UP000199137"/>
    </source>
</evidence>
<dbReference type="Proteomes" id="UP000199137">
    <property type="component" value="Unassembled WGS sequence"/>
</dbReference>
<protein>
    <submittedName>
        <fullName evidence="1">Uncharacterized protein</fullName>
    </submittedName>
</protein>
<proteinExistence type="predicted"/>
<name>A0A1I6BMC3_9PSEU</name>
<accession>A0A1I6BMC3</accession>
<evidence type="ECO:0000313" key="1">
    <source>
        <dbReference type="EMBL" id="SFQ82086.1"/>
    </source>
</evidence>
<gene>
    <name evidence="1" type="ORF">SAMN05421854_1335</name>
</gene>
<dbReference type="AlphaFoldDB" id="A0A1I6BMC3"/>
<sequence length="64" mass="7345">MLRDDVAAPRKQKHTIVRIYQRLITEHGFRVASLSTVRQFPAAEPATVRPRFLRAARPEPAPRP</sequence>
<organism evidence="1 2">
    <name type="scientific">Amycolatopsis rubida</name>
    <dbReference type="NCBI Taxonomy" id="112413"/>
    <lineage>
        <taxon>Bacteria</taxon>
        <taxon>Bacillati</taxon>
        <taxon>Actinomycetota</taxon>
        <taxon>Actinomycetes</taxon>
        <taxon>Pseudonocardiales</taxon>
        <taxon>Pseudonocardiaceae</taxon>
        <taxon>Amycolatopsis</taxon>
    </lineage>
</organism>
<dbReference type="EMBL" id="FOWC01000033">
    <property type="protein sequence ID" value="SFQ82086.1"/>
    <property type="molecule type" value="Genomic_DNA"/>
</dbReference>
<reference evidence="1 2" key="1">
    <citation type="submission" date="2016-10" db="EMBL/GenBank/DDBJ databases">
        <authorList>
            <person name="de Groot N.N."/>
        </authorList>
    </citation>
    <scope>NUCLEOTIDE SEQUENCE [LARGE SCALE GENOMIC DNA]</scope>
    <source>
        <strain evidence="1 2">DSM 44637</strain>
    </source>
</reference>